<proteinExistence type="inferred from homology"/>
<evidence type="ECO:0000313" key="6">
    <source>
        <dbReference type="Proteomes" id="UP000822688"/>
    </source>
</evidence>
<dbReference type="GO" id="GO:0034274">
    <property type="term" value="C:Atg12-Atg5-Atg16 complex"/>
    <property type="evidence" value="ECO:0007669"/>
    <property type="project" value="TreeGrafter"/>
</dbReference>
<dbReference type="Proteomes" id="UP000822688">
    <property type="component" value="Chromosome 1"/>
</dbReference>
<keyword evidence="2 4" id="KW-0833">Ubl conjugation pathway</keyword>
<protein>
    <recommendedName>
        <fullName evidence="4">Ubiquitin-like protein ATG12</fullName>
    </recommendedName>
</protein>
<evidence type="ECO:0000256" key="2">
    <source>
        <dbReference type="ARBA" id="ARBA00022786"/>
    </source>
</evidence>
<dbReference type="AlphaFoldDB" id="A0A8T0J206"/>
<keyword evidence="6" id="KW-1185">Reference proteome</keyword>
<organism evidence="5 6">
    <name type="scientific">Ceratodon purpureus</name>
    <name type="common">Fire moss</name>
    <name type="synonym">Dicranum purpureum</name>
    <dbReference type="NCBI Taxonomy" id="3225"/>
    <lineage>
        <taxon>Eukaryota</taxon>
        <taxon>Viridiplantae</taxon>
        <taxon>Streptophyta</taxon>
        <taxon>Embryophyta</taxon>
        <taxon>Bryophyta</taxon>
        <taxon>Bryophytina</taxon>
        <taxon>Bryopsida</taxon>
        <taxon>Dicranidae</taxon>
        <taxon>Pseudoditrichales</taxon>
        <taxon>Ditrichaceae</taxon>
        <taxon>Ceratodon</taxon>
    </lineage>
</organism>
<gene>
    <name evidence="5" type="ORF">KC19_1G030200</name>
</gene>
<dbReference type="Pfam" id="PF04110">
    <property type="entry name" value="APG12"/>
    <property type="match status" value="1"/>
</dbReference>
<dbReference type="GO" id="GO:0000421">
    <property type="term" value="C:autophagosome membrane"/>
    <property type="evidence" value="ECO:0007669"/>
    <property type="project" value="TreeGrafter"/>
</dbReference>
<dbReference type="GO" id="GO:0000045">
    <property type="term" value="P:autophagosome assembly"/>
    <property type="evidence" value="ECO:0007669"/>
    <property type="project" value="InterPro"/>
</dbReference>
<sequence>MSMSTPVESPSVARPRKVLVVFKNAGDAPPLKQKKFKIKGEEKFAAVIAFLRGQLNRETLVSLHAYLFHFLDRRRDSLVLCRNFIVASFQLLILYQCLTV</sequence>
<dbReference type="GO" id="GO:0034045">
    <property type="term" value="C:phagophore assembly site membrane"/>
    <property type="evidence" value="ECO:0007669"/>
    <property type="project" value="TreeGrafter"/>
</dbReference>
<evidence type="ECO:0000256" key="1">
    <source>
        <dbReference type="ARBA" id="ARBA00022499"/>
    </source>
</evidence>
<dbReference type="GO" id="GO:0000422">
    <property type="term" value="P:autophagy of mitochondrion"/>
    <property type="evidence" value="ECO:0007669"/>
    <property type="project" value="TreeGrafter"/>
</dbReference>
<dbReference type="GO" id="GO:0061723">
    <property type="term" value="P:glycophagy"/>
    <property type="evidence" value="ECO:0007669"/>
    <property type="project" value="TreeGrafter"/>
</dbReference>
<keyword evidence="3 4" id="KW-0072">Autophagy</keyword>
<dbReference type="PANTHER" id="PTHR13385:SF0">
    <property type="entry name" value="UBIQUITIN-LIKE PROTEIN ATG12"/>
    <property type="match status" value="1"/>
</dbReference>
<comment type="similarity">
    <text evidence="4">Belongs to the ATG12 family.</text>
</comment>
<comment type="caution">
    <text evidence="5">The sequence shown here is derived from an EMBL/GenBank/DDBJ whole genome shotgun (WGS) entry which is preliminary data.</text>
</comment>
<dbReference type="SUPFAM" id="SSF54236">
    <property type="entry name" value="Ubiquitin-like"/>
    <property type="match status" value="1"/>
</dbReference>
<dbReference type="EMBL" id="CM026421">
    <property type="protein sequence ID" value="KAG0589567.1"/>
    <property type="molecule type" value="Genomic_DNA"/>
</dbReference>
<dbReference type="GO" id="GO:0019776">
    <property type="term" value="F:Atg8-family ligase activity"/>
    <property type="evidence" value="ECO:0007669"/>
    <property type="project" value="TreeGrafter"/>
</dbReference>
<dbReference type="GO" id="GO:0034727">
    <property type="term" value="P:piecemeal microautophagy of the nucleus"/>
    <property type="evidence" value="ECO:0007669"/>
    <property type="project" value="TreeGrafter"/>
</dbReference>
<evidence type="ECO:0000313" key="5">
    <source>
        <dbReference type="EMBL" id="KAG0589567.1"/>
    </source>
</evidence>
<dbReference type="GO" id="GO:0097352">
    <property type="term" value="P:autophagosome maturation"/>
    <property type="evidence" value="ECO:0007669"/>
    <property type="project" value="TreeGrafter"/>
</dbReference>
<evidence type="ECO:0000256" key="4">
    <source>
        <dbReference type="RuleBase" id="RU361201"/>
    </source>
</evidence>
<dbReference type="PANTHER" id="PTHR13385">
    <property type="entry name" value="AUTOPHAGY PROTEIN 12"/>
    <property type="match status" value="1"/>
</dbReference>
<name>A0A8T0J206_CERPU</name>
<dbReference type="InterPro" id="IPR007242">
    <property type="entry name" value="Atg12"/>
</dbReference>
<reference evidence="5" key="1">
    <citation type="submission" date="2020-06" db="EMBL/GenBank/DDBJ databases">
        <title>WGS assembly of Ceratodon purpureus strain R40.</title>
        <authorList>
            <person name="Carey S.B."/>
            <person name="Jenkins J."/>
            <person name="Shu S."/>
            <person name="Lovell J.T."/>
            <person name="Sreedasyam A."/>
            <person name="Maumus F."/>
            <person name="Tiley G.P."/>
            <person name="Fernandez-Pozo N."/>
            <person name="Barry K."/>
            <person name="Chen C."/>
            <person name="Wang M."/>
            <person name="Lipzen A."/>
            <person name="Daum C."/>
            <person name="Saski C.A."/>
            <person name="Payton A.C."/>
            <person name="Mcbreen J.C."/>
            <person name="Conrad R.E."/>
            <person name="Kollar L.M."/>
            <person name="Olsson S."/>
            <person name="Huttunen S."/>
            <person name="Landis J.B."/>
            <person name="Wickett N.J."/>
            <person name="Johnson M.G."/>
            <person name="Rensing S.A."/>
            <person name="Grimwood J."/>
            <person name="Schmutz J."/>
            <person name="Mcdaniel S.F."/>
        </authorList>
    </citation>
    <scope>NUCLEOTIDE SEQUENCE</scope>
    <source>
        <strain evidence="5">R40</strain>
    </source>
</reference>
<dbReference type="Gene3D" id="3.10.20.90">
    <property type="entry name" value="Phosphatidylinositol 3-kinase Catalytic Subunit, Chain A, domain 1"/>
    <property type="match status" value="1"/>
</dbReference>
<comment type="subunit">
    <text evidence="4">Forms a conjugate with ATG5.</text>
</comment>
<keyword evidence="1 4" id="KW-1017">Isopeptide bond</keyword>
<comment type="function">
    <text evidence="4">Ubiquitin-like protein involved in cytoplasm to vacuole transport (Cvt) and autophagic vesicle formation.</text>
</comment>
<dbReference type="InterPro" id="IPR029071">
    <property type="entry name" value="Ubiquitin-like_domsf"/>
</dbReference>
<accession>A0A8T0J206</accession>
<evidence type="ECO:0000256" key="3">
    <source>
        <dbReference type="ARBA" id="ARBA00023006"/>
    </source>
</evidence>